<dbReference type="AlphaFoldDB" id="A0A1B7HME5"/>
<organism evidence="1 2">
    <name type="scientific">Buttiauxella gaviniae ATCC 51604</name>
    <dbReference type="NCBI Taxonomy" id="1354253"/>
    <lineage>
        <taxon>Bacteria</taxon>
        <taxon>Pseudomonadati</taxon>
        <taxon>Pseudomonadota</taxon>
        <taxon>Gammaproteobacteria</taxon>
        <taxon>Enterobacterales</taxon>
        <taxon>Enterobacteriaceae</taxon>
        <taxon>Buttiauxella</taxon>
    </lineage>
</organism>
<comment type="caution">
    <text evidence="1">The sequence shown here is derived from an EMBL/GenBank/DDBJ whole genome shotgun (WGS) entry which is preliminary data.</text>
</comment>
<accession>A0A1B7HME5</accession>
<evidence type="ECO:0000313" key="1">
    <source>
        <dbReference type="EMBL" id="OAT16806.1"/>
    </source>
</evidence>
<sequence>MAESVIKDNAVMHQKKYPKGCLFKSLQLRTSMRDMPFIYRVEMISKTNDSVTMGFRKSPGEAERLYNDIASLSPSEIESAFGSMA</sequence>
<reference evidence="1 2" key="1">
    <citation type="submission" date="2016-04" db="EMBL/GenBank/DDBJ databases">
        <title>ATOL: Assembling a taxonomically balanced genome-scale reconstruction of the evolutionary history of the Enterobacteriaceae.</title>
        <authorList>
            <person name="Plunkett G.III."/>
            <person name="Neeno-Eckwall E.C."/>
            <person name="Glasner J.D."/>
            <person name="Perna N.T."/>
        </authorList>
    </citation>
    <scope>NUCLEOTIDE SEQUENCE [LARGE SCALE GENOMIC DNA]</scope>
    <source>
        <strain evidence="1 2">ATCC 51604</strain>
    </source>
</reference>
<dbReference type="RefSeq" id="WP_064518909.1">
    <property type="nucleotide sequence ID" value="NZ_LXEP01000045.1"/>
</dbReference>
<name>A0A1B7HME5_9ENTR</name>
<protein>
    <submittedName>
        <fullName evidence="1">Uncharacterized protein</fullName>
    </submittedName>
</protein>
<dbReference type="PATRIC" id="fig|1354253.4.peg.4545"/>
<evidence type="ECO:0000313" key="2">
    <source>
        <dbReference type="Proteomes" id="UP000078504"/>
    </source>
</evidence>
<dbReference type="EMBL" id="LXEP01000045">
    <property type="protein sequence ID" value="OAT16806.1"/>
    <property type="molecule type" value="Genomic_DNA"/>
</dbReference>
<gene>
    <name evidence="1" type="ORF">M977_04425</name>
</gene>
<dbReference type="Proteomes" id="UP000078504">
    <property type="component" value="Unassembled WGS sequence"/>
</dbReference>
<proteinExistence type="predicted"/>